<evidence type="ECO:0000256" key="1">
    <source>
        <dbReference type="SAM" id="MobiDB-lite"/>
    </source>
</evidence>
<comment type="caution">
    <text evidence="3">The sequence shown here is derived from an EMBL/GenBank/DDBJ whole genome shotgun (WGS) entry which is preliminary data.</text>
</comment>
<proteinExistence type="predicted"/>
<dbReference type="Proteomes" id="UP000592181">
    <property type="component" value="Unassembled WGS sequence"/>
</dbReference>
<dbReference type="EMBL" id="JACBZX010000001">
    <property type="protein sequence ID" value="NYG35589.1"/>
    <property type="molecule type" value="Genomic_DNA"/>
</dbReference>
<feature type="signal peptide" evidence="2">
    <location>
        <begin position="1"/>
        <end position="28"/>
    </location>
</feature>
<dbReference type="AlphaFoldDB" id="A0A852WYA7"/>
<organism evidence="3 4">
    <name type="scientific">Janibacter alkaliphilus</name>
    <dbReference type="NCBI Taxonomy" id="1069963"/>
    <lineage>
        <taxon>Bacteria</taxon>
        <taxon>Bacillati</taxon>
        <taxon>Actinomycetota</taxon>
        <taxon>Actinomycetes</taxon>
        <taxon>Micrococcales</taxon>
        <taxon>Intrasporangiaceae</taxon>
        <taxon>Janibacter</taxon>
    </lineage>
</organism>
<keyword evidence="2" id="KW-0732">Signal</keyword>
<name>A0A852WYA7_9MICO</name>
<gene>
    <name evidence="3" type="ORF">BJY28_000058</name>
</gene>
<sequence>MTSTTRTCTALALSAALLVAAPTTGASADPVTPGERAARSAPAGHHDFVSSGVVLAGAVNNEFGPRIWGNRHQLRLTTDNGVASGYLRSFYCPSGASVSPTWASSRCTHRQTIRLQRWPGFDVGWVSSTGLSATQRGNLYGARDGRVRWPLESNLTLYATGYPMDDGDGTFYSWWREASVRGTFAGLPILAGSRREGLIGGYGPA</sequence>
<feature type="chain" id="PRO_5032525712" description="Secreted protein" evidence="2">
    <location>
        <begin position="29"/>
        <end position="205"/>
    </location>
</feature>
<evidence type="ECO:0000313" key="3">
    <source>
        <dbReference type="EMBL" id="NYG35589.1"/>
    </source>
</evidence>
<dbReference type="RefSeq" id="WP_179461239.1">
    <property type="nucleotide sequence ID" value="NZ_JACBZX010000001.1"/>
</dbReference>
<evidence type="ECO:0000313" key="4">
    <source>
        <dbReference type="Proteomes" id="UP000592181"/>
    </source>
</evidence>
<evidence type="ECO:0008006" key="5">
    <source>
        <dbReference type="Google" id="ProtNLM"/>
    </source>
</evidence>
<accession>A0A852WYA7</accession>
<protein>
    <recommendedName>
        <fullName evidence="5">Secreted protein</fullName>
    </recommendedName>
</protein>
<evidence type="ECO:0000256" key="2">
    <source>
        <dbReference type="SAM" id="SignalP"/>
    </source>
</evidence>
<keyword evidence="4" id="KW-1185">Reference proteome</keyword>
<feature type="region of interest" description="Disordered" evidence="1">
    <location>
        <begin position="24"/>
        <end position="43"/>
    </location>
</feature>
<reference evidence="3 4" key="1">
    <citation type="submission" date="2020-07" db="EMBL/GenBank/DDBJ databases">
        <title>Sequencing the genomes of 1000 actinobacteria strains.</title>
        <authorList>
            <person name="Klenk H.-P."/>
        </authorList>
    </citation>
    <scope>NUCLEOTIDE SEQUENCE [LARGE SCALE GENOMIC DNA]</scope>
    <source>
        <strain evidence="3 4">DSM 24723</strain>
    </source>
</reference>